<gene>
    <name evidence="1" type="ORF">Cylst_5147</name>
</gene>
<name>K9X3G9_9NOST</name>
<accession>K9X3G9</accession>
<dbReference type="eggNOG" id="ENOG5032TP6">
    <property type="taxonomic scope" value="Bacteria"/>
</dbReference>
<evidence type="ECO:0000313" key="2">
    <source>
        <dbReference type="Proteomes" id="UP000010475"/>
    </source>
</evidence>
<dbReference type="OrthoDB" id="462756at2"/>
<keyword evidence="2" id="KW-1185">Reference proteome</keyword>
<organism evidence="1 2">
    <name type="scientific">Cylindrospermum stagnale PCC 7417</name>
    <dbReference type="NCBI Taxonomy" id="56107"/>
    <lineage>
        <taxon>Bacteria</taxon>
        <taxon>Bacillati</taxon>
        <taxon>Cyanobacteriota</taxon>
        <taxon>Cyanophyceae</taxon>
        <taxon>Nostocales</taxon>
        <taxon>Nostocaceae</taxon>
        <taxon>Cylindrospermum</taxon>
    </lineage>
</organism>
<dbReference type="EMBL" id="CP003642">
    <property type="protein sequence ID" value="AFZ27190.1"/>
    <property type="molecule type" value="Genomic_DNA"/>
</dbReference>
<sequence length="107" mass="12381">MPIKIAQNFDSSFTLEPQAQETLFKLLTSEAFITQICQQSKSEKAEFTEFLFQPVPYTLTTPKGMPAEFEKYHESDEYIIINVPPNFMFTAKIFRPSRLCAIYKKNG</sequence>
<dbReference type="RefSeq" id="WP_015210425.1">
    <property type="nucleotide sequence ID" value="NC_019757.1"/>
</dbReference>
<dbReference type="KEGG" id="csg:Cylst_5147"/>
<dbReference type="Proteomes" id="UP000010475">
    <property type="component" value="Chromosome"/>
</dbReference>
<evidence type="ECO:0000313" key="1">
    <source>
        <dbReference type="EMBL" id="AFZ27190.1"/>
    </source>
</evidence>
<dbReference type="AlphaFoldDB" id="K9X3G9"/>
<reference evidence="1 2" key="1">
    <citation type="submission" date="2012-06" db="EMBL/GenBank/DDBJ databases">
        <title>Finished chromosome of genome of Cylindrospermum stagnale PCC 7417.</title>
        <authorList>
            <consortium name="US DOE Joint Genome Institute"/>
            <person name="Gugger M."/>
            <person name="Coursin T."/>
            <person name="Rippka R."/>
            <person name="Tandeau De Marsac N."/>
            <person name="Huntemann M."/>
            <person name="Wei C.-L."/>
            <person name="Han J."/>
            <person name="Detter J.C."/>
            <person name="Han C."/>
            <person name="Tapia R."/>
            <person name="Chen A."/>
            <person name="Kyrpides N."/>
            <person name="Mavromatis K."/>
            <person name="Markowitz V."/>
            <person name="Szeto E."/>
            <person name="Ivanova N."/>
            <person name="Pagani I."/>
            <person name="Pati A."/>
            <person name="Goodwin L."/>
            <person name="Nordberg H.P."/>
            <person name="Cantor M.N."/>
            <person name="Hua S.X."/>
            <person name="Woyke T."/>
            <person name="Kerfeld C.A."/>
        </authorList>
    </citation>
    <scope>NUCLEOTIDE SEQUENCE [LARGE SCALE GENOMIC DNA]</scope>
    <source>
        <strain evidence="1 2">PCC 7417</strain>
    </source>
</reference>
<protein>
    <submittedName>
        <fullName evidence="1">Uncharacterized protein</fullName>
    </submittedName>
</protein>
<dbReference type="STRING" id="56107.Cylst_5147"/>
<dbReference type="PATRIC" id="fig|56107.3.peg.5650"/>
<proteinExistence type="predicted"/>
<dbReference type="HOGENOM" id="CLU_2154197_0_0_3"/>